<dbReference type="Gene3D" id="3.40.190.100">
    <property type="entry name" value="Glycine betaine-binding periplasmic protein, domain 2"/>
    <property type="match status" value="1"/>
</dbReference>
<reference evidence="3 4" key="1">
    <citation type="submission" date="2016-10" db="EMBL/GenBank/DDBJ databases">
        <authorList>
            <person name="de Groot N.N."/>
        </authorList>
    </citation>
    <scope>NUCLEOTIDE SEQUENCE [LARGE SCALE GENOMIC DNA]</scope>
    <source>
        <strain evidence="3 4">DSM 11457</strain>
    </source>
</reference>
<dbReference type="NCBIfam" id="NF008334">
    <property type="entry name" value="PRK11119.1"/>
    <property type="match status" value="1"/>
</dbReference>
<dbReference type="RefSeq" id="WP_074788097.1">
    <property type="nucleotide sequence ID" value="NZ_FOBO01000023.1"/>
</dbReference>
<accession>A0A1H8IEE9</accession>
<dbReference type="InterPro" id="IPR007210">
    <property type="entry name" value="ABC_Gly_betaine_transp_sub-bd"/>
</dbReference>
<protein>
    <submittedName>
        <fullName evidence="3">Glycine betaine/proline transport system substrate-binding protein</fullName>
    </submittedName>
</protein>
<dbReference type="Proteomes" id="UP000182160">
    <property type="component" value="Unassembled WGS sequence"/>
</dbReference>
<dbReference type="AlphaFoldDB" id="A0A1H8IEE9"/>
<dbReference type="CDD" id="cd13638">
    <property type="entry name" value="PBP2_EcProx_like"/>
    <property type="match status" value="1"/>
</dbReference>
<dbReference type="EMBL" id="FOBO01000023">
    <property type="protein sequence ID" value="SEN66622.1"/>
    <property type="molecule type" value="Genomic_DNA"/>
</dbReference>
<feature type="chain" id="PRO_5010361037" evidence="1">
    <location>
        <begin position="25"/>
        <end position="331"/>
    </location>
</feature>
<dbReference type="Pfam" id="PF04069">
    <property type="entry name" value="OpuAC"/>
    <property type="match status" value="1"/>
</dbReference>
<dbReference type="SUPFAM" id="SSF53850">
    <property type="entry name" value="Periplasmic binding protein-like II"/>
    <property type="match status" value="1"/>
</dbReference>
<proteinExistence type="predicted"/>
<evidence type="ECO:0000313" key="3">
    <source>
        <dbReference type="EMBL" id="SEN66622.1"/>
    </source>
</evidence>
<organism evidence="3 4">
    <name type="scientific">Roseovarius tolerans</name>
    <dbReference type="NCBI Taxonomy" id="74031"/>
    <lineage>
        <taxon>Bacteria</taxon>
        <taxon>Pseudomonadati</taxon>
        <taxon>Pseudomonadota</taxon>
        <taxon>Alphaproteobacteria</taxon>
        <taxon>Rhodobacterales</taxon>
        <taxon>Roseobacteraceae</taxon>
        <taxon>Roseovarius</taxon>
    </lineage>
</organism>
<dbReference type="GO" id="GO:0043190">
    <property type="term" value="C:ATP-binding cassette (ABC) transporter complex"/>
    <property type="evidence" value="ECO:0007669"/>
    <property type="project" value="InterPro"/>
</dbReference>
<name>A0A1H8IEE9_9RHOB</name>
<evidence type="ECO:0000313" key="4">
    <source>
        <dbReference type="Proteomes" id="UP000182160"/>
    </source>
</evidence>
<feature type="domain" description="ABC-type glycine betaine transport system substrate-binding" evidence="2">
    <location>
        <begin position="40"/>
        <end position="303"/>
    </location>
</feature>
<gene>
    <name evidence="3" type="ORF">SAMN04488077_12333</name>
</gene>
<evidence type="ECO:0000259" key="2">
    <source>
        <dbReference type="Pfam" id="PF04069"/>
    </source>
</evidence>
<dbReference type="GO" id="GO:0022857">
    <property type="term" value="F:transmembrane transporter activity"/>
    <property type="evidence" value="ECO:0007669"/>
    <property type="project" value="InterPro"/>
</dbReference>
<evidence type="ECO:0000256" key="1">
    <source>
        <dbReference type="SAM" id="SignalP"/>
    </source>
</evidence>
<keyword evidence="1" id="KW-0732">Signal</keyword>
<dbReference type="Gene3D" id="3.40.190.10">
    <property type="entry name" value="Periplasmic binding protein-like II"/>
    <property type="match status" value="1"/>
</dbReference>
<sequence>MNRTLGRTAILITAGLLAATTAMAQDNPGEGITVRPIEGTLLEERFQNHIVYRGLEALGYTIGDPQSVEYQTIHLAIGSGDGDFTTVHYDPLHQAFFEESGGEAVMRRVGHLIKGAVQGYLVDKASYDAGITSIGDLTDPEKAKRFDANGDGTADLAGCPPGWGCERVIEHHMDAYGLRDTVTHNQGSYNAIIAETIAREQGGEAVLYYTWTPYWVSGVLVPGENVEWLAVPETSLPDGQSGNTEFDGRNLGWPVNELRILASTEFLDANPAAEKLFELATLEINDVSAQNNRMQSGEDSIEDIDSDVDDWIAANQETFDGWIAAARDAAK</sequence>
<feature type="signal peptide" evidence="1">
    <location>
        <begin position="1"/>
        <end position="24"/>
    </location>
</feature>